<dbReference type="Proteomes" id="UP001066276">
    <property type="component" value="Chromosome 12"/>
</dbReference>
<name>A0AAV7L4C0_PLEWA</name>
<evidence type="ECO:0000256" key="1">
    <source>
        <dbReference type="SAM" id="MobiDB-lite"/>
    </source>
</evidence>
<feature type="region of interest" description="Disordered" evidence="1">
    <location>
        <begin position="1"/>
        <end position="36"/>
    </location>
</feature>
<organism evidence="2 3">
    <name type="scientific">Pleurodeles waltl</name>
    <name type="common">Iberian ribbed newt</name>
    <dbReference type="NCBI Taxonomy" id="8319"/>
    <lineage>
        <taxon>Eukaryota</taxon>
        <taxon>Metazoa</taxon>
        <taxon>Chordata</taxon>
        <taxon>Craniata</taxon>
        <taxon>Vertebrata</taxon>
        <taxon>Euteleostomi</taxon>
        <taxon>Amphibia</taxon>
        <taxon>Batrachia</taxon>
        <taxon>Caudata</taxon>
        <taxon>Salamandroidea</taxon>
        <taxon>Salamandridae</taxon>
        <taxon>Pleurodelinae</taxon>
        <taxon>Pleurodeles</taxon>
    </lineage>
</organism>
<keyword evidence="3" id="KW-1185">Reference proteome</keyword>
<gene>
    <name evidence="2" type="ORF">NDU88_003602</name>
</gene>
<protein>
    <submittedName>
        <fullName evidence="2">Uncharacterized protein</fullName>
    </submittedName>
</protein>
<comment type="caution">
    <text evidence="2">The sequence shown here is derived from an EMBL/GenBank/DDBJ whole genome shotgun (WGS) entry which is preliminary data.</text>
</comment>
<reference evidence="2" key="1">
    <citation type="journal article" date="2022" name="bioRxiv">
        <title>Sequencing and chromosome-scale assembly of the giantPleurodeles waltlgenome.</title>
        <authorList>
            <person name="Brown T."/>
            <person name="Elewa A."/>
            <person name="Iarovenko S."/>
            <person name="Subramanian E."/>
            <person name="Araus A.J."/>
            <person name="Petzold A."/>
            <person name="Susuki M."/>
            <person name="Suzuki K.-i.T."/>
            <person name="Hayashi T."/>
            <person name="Toyoda A."/>
            <person name="Oliveira C."/>
            <person name="Osipova E."/>
            <person name="Leigh N.D."/>
            <person name="Simon A."/>
            <person name="Yun M.H."/>
        </authorList>
    </citation>
    <scope>NUCLEOTIDE SEQUENCE</scope>
    <source>
        <strain evidence="2">20211129_DDA</strain>
        <tissue evidence="2">Liver</tissue>
    </source>
</reference>
<evidence type="ECO:0000313" key="2">
    <source>
        <dbReference type="EMBL" id="KAJ1083443.1"/>
    </source>
</evidence>
<dbReference type="EMBL" id="JANPWB010000016">
    <property type="protein sequence ID" value="KAJ1083443.1"/>
    <property type="molecule type" value="Genomic_DNA"/>
</dbReference>
<evidence type="ECO:0000313" key="3">
    <source>
        <dbReference type="Proteomes" id="UP001066276"/>
    </source>
</evidence>
<sequence length="97" mass="10509">MQQNATPPSRPQSLIARAVSTRWSPSVTSEAPEMSGRGRDLCLASCQANTGAGWGSRQLPLVSMPDRSFRPYSGRRADMKDPSSRCKLGAQQLTVLC</sequence>
<accession>A0AAV7L4C0</accession>
<proteinExistence type="predicted"/>
<dbReference type="AlphaFoldDB" id="A0AAV7L4C0"/>